<reference evidence="4" key="3">
    <citation type="submission" date="2021-03" db="EMBL/GenBank/DDBJ databases">
        <title>Genomic Encyclopedia of Type Strains, Phase IV (KMG-IV): sequencing the most valuable type-strain genomes for metagenomic binning, comparative biology and taxonomic classification.</title>
        <authorList>
            <person name="Goeker M."/>
        </authorList>
    </citation>
    <scope>NUCLEOTIDE SEQUENCE</scope>
    <source>
        <strain evidence="4">DSM 22443</strain>
    </source>
</reference>
<dbReference type="PIRSF" id="PIRSF016661">
    <property type="entry name" value="BioY"/>
    <property type="match status" value="1"/>
</dbReference>
<evidence type="ECO:0000256" key="2">
    <source>
        <dbReference type="SAM" id="Phobius"/>
    </source>
</evidence>
<sequence>MSTDTESVALVGDETVENVVRAALFAALTGVFSYVSFQLPVSPVPYTLQVLGVFLAGVFLGPRWGFASLALYVVAGAVGAPVYAYGASGVGQLFSPWGGYLWSYPFAAGLLGSVAHGTGARTPTGEVPLWRLAAGLTAATAVIYAFGTVGYAYFGDLALFADPVRALVSAALVTAVPFVPGELLKAVVAVLAARSERLRDA</sequence>
<keyword evidence="2" id="KW-1133">Transmembrane helix</keyword>
<comment type="caution">
    <text evidence="3">The sequence shown here is derived from an EMBL/GenBank/DDBJ whole genome shotgun (WGS) entry which is preliminary data.</text>
</comment>
<dbReference type="Proteomes" id="UP000765891">
    <property type="component" value="Unassembled WGS sequence"/>
</dbReference>
<accession>A0A830G1L1</accession>
<dbReference type="RefSeq" id="WP_188872560.1">
    <property type="nucleotide sequence ID" value="NZ_BMOO01000004.1"/>
</dbReference>
<dbReference type="OrthoDB" id="50443at2157"/>
<keyword evidence="5" id="KW-1185">Reference proteome</keyword>
<feature type="transmembrane region" description="Helical" evidence="2">
    <location>
        <begin position="166"/>
        <end position="193"/>
    </location>
</feature>
<keyword evidence="2" id="KW-0812">Transmembrane</keyword>
<evidence type="ECO:0000313" key="4">
    <source>
        <dbReference type="EMBL" id="MBP1954878.1"/>
    </source>
</evidence>
<reference evidence="3" key="1">
    <citation type="journal article" date="2014" name="Int. J. Syst. Evol. Microbiol.">
        <title>Complete genome sequence of Corynebacterium casei LMG S-19264T (=DSM 44701T), isolated from a smear-ripened cheese.</title>
        <authorList>
            <consortium name="US DOE Joint Genome Institute (JGI-PGF)"/>
            <person name="Walter F."/>
            <person name="Albersmeier A."/>
            <person name="Kalinowski J."/>
            <person name="Ruckert C."/>
        </authorList>
    </citation>
    <scope>NUCLEOTIDE SEQUENCE</scope>
    <source>
        <strain evidence="3">JCM 16108</strain>
    </source>
</reference>
<organism evidence="3 5">
    <name type="scientific">Halarchaeum rubridurum</name>
    <dbReference type="NCBI Taxonomy" id="489911"/>
    <lineage>
        <taxon>Archaea</taxon>
        <taxon>Methanobacteriati</taxon>
        <taxon>Methanobacteriota</taxon>
        <taxon>Stenosarchaea group</taxon>
        <taxon>Halobacteria</taxon>
        <taxon>Halobacteriales</taxon>
        <taxon>Halobacteriaceae</taxon>
    </lineage>
</organism>
<dbReference type="PANTHER" id="PTHR34295">
    <property type="entry name" value="BIOTIN TRANSPORTER BIOY"/>
    <property type="match status" value="1"/>
</dbReference>
<evidence type="ECO:0000256" key="1">
    <source>
        <dbReference type="PIRNR" id="PIRNR016661"/>
    </source>
</evidence>
<comment type="subcellular location">
    <subcellularLocation>
        <location evidence="1">Cell membrane</location>
        <topology evidence="1">Multi-pass membrane protein</topology>
    </subcellularLocation>
</comment>
<dbReference type="EMBL" id="BMOO01000004">
    <property type="protein sequence ID" value="GGM70719.1"/>
    <property type="molecule type" value="Genomic_DNA"/>
</dbReference>
<evidence type="ECO:0000313" key="5">
    <source>
        <dbReference type="Proteomes" id="UP000614609"/>
    </source>
</evidence>
<dbReference type="InterPro" id="IPR003784">
    <property type="entry name" value="BioY"/>
</dbReference>
<comment type="similarity">
    <text evidence="1">Belongs to the BioY family.</text>
</comment>
<feature type="transmembrane region" description="Helical" evidence="2">
    <location>
        <begin position="100"/>
        <end position="120"/>
    </location>
</feature>
<keyword evidence="1" id="KW-1003">Cell membrane</keyword>
<feature type="transmembrane region" description="Helical" evidence="2">
    <location>
        <begin position="43"/>
        <end position="62"/>
    </location>
</feature>
<dbReference type="PANTHER" id="PTHR34295:SF1">
    <property type="entry name" value="BIOTIN TRANSPORTER BIOY"/>
    <property type="match status" value="1"/>
</dbReference>
<feature type="transmembrane region" description="Helical" evidence="2">
    <location>
        <begin position="69"/>
        <end position="88"/>
    </location>
</feature>
<proteinExistence type="inferred from homology"/>
<name>A0A830G1L1_9EURY</name>
<dbReference type="Gene3D" id="1.10.1760.20">
    <property type="match status" value="1"/>
</dbReference>
<reference evidence="3" key="2">
    <citation type="submission" date="2020-09" db="EMBL/GenBank/DDBJ databases">
        <authorList>
            <person name="Sun Q."/>
            <person name="Ohkuma M."/>
        </authorList>
    </citation>
    <scope>NUCLEOTIDE SEQUENCE</scope>
    <source>
        <strain evidence="3">JCM 16108</strain>
    </source>
</reference>
<dbReference type="GO" id="GO:0005886">
    <property type="term" value="C:plasma membrane"/>
    <property type="evidence" value="ECO:0007669"/>
    <property type="project" value="UniProtKB-SubCell"/>
</dbReference>
<protein>
    <submittedName>
        <fullName evidence="4">Biotin transport system substrate-specific component</fullName>
    </submittedName>
    <submittedName>
        <fullName evidence="3">Biotin transporter BioY</fullName>
    </submittedName>
</protein>
<dbReference type="GO" id="GO:0015225">
    <property type="term" value="F:biotin transmembrane transporter activity"/>
    <property type="evidence" value="ECO:0007669"/>
    <property type="project" value="UniProtKB-UniRule"/>
</dbReference>
<dbReference type="EMBL" id="JAGGKO010000003">
    <property type="protein sequence ID" value="MBP1954878.1"/>
    <property type="molecule type" value="Genomic_DNA"/>
</dbReference>
<keyword evidence="1" id="KW-0813">Transport</keyword>
<evidence type="ECO:0000313" key="3">
    <source>
        <dbReference type="EMBL" id="GGM70719.1"/>
    </source>
</evidence>
<feature type="transmembrane region" description="Helical" evidence="2">
    <location>
        <begin position="132"/>
        <end position="154"/>
    </location>
</feature>
<dbReference type="Proteomes" id="UP000614609">
    <property type="component" value="Unassembled WGS sequence"/>
</dbReference>
<dbReference type="Pfam" id="PF02632">
    <property type="entry name" value="BioY"/>
    <property type="match status" value="1"/>
</dbReference>
<dbReference type="AlphaFoldDB" id="A0A830G1L1"/>
<keyword evidence="1 2" id="KW-0472">Membrane</keyword>
<gene>
    <name evidence="3" type="ORF">GCM10009017_21120</name>
    <name evidence="4" type="ORF">J2752_001790</name>
</gene>